<dbReference type="Proteomes" id="UP000654075">
    <property type="component" value="Unassembled WGS sequence"/>
</dbReference>
<evidence type="ECO:0000256" key="1">
    <source>
        <dbReference type="SAM" id="MobiDB-lite"/>
    </source>
</evidence>
<sequence length="141" mass="15484">METSPTSMMQLLQQQLEAQMQMPEAQRTGVELQQALLSLLAERPASVTNVLEDKSHSKSLQAEEVRVLSCILPGRVPEDLKPEEKLTTGRPTASLSEARPVGSGAQEEVPLPAPWRVGPEEAIFFIVLVWNSNAVIPVFLL</sequence>
<reference evidence="2" key="1">
    <citation type="submission" date="2021-02" db="EMBL/GenBank/DDBJ databases">
        <authorList>
            <person name="Dougan E. K."/>
            <person name="Rhodes N."/>
            <person name="Thang M."/>
            <person name="Chan C."/>
        </authorList>
    </citation>
    <scope>NUCLEOTIDE SEQUENCE</scope>
</reference>
<name>A0A813DTH6_POLGL</name>
<proteinExistence type="predicted"/>
<organism evidence="2 3">
    <name type="scientific">Polarella glacialis</name>
    <name type="common">Dinoflagellate</name>
    <dbReference type="NCBI Taxonomy" id="89957"/>
    <lineage>
        <taxon>Eukaryota</taxon>
        <taxon>Sar</taxon>
        <taxon>Alveolata</taxon>
        <taxon>Dinophyceae</taxon>
        <taxon>Suessiales</taxon>
        <taxon>Suessiaceae</taxon>
        <taxon>Polarella</taxon>
    </lineage>
</organism>
<dbReference type="AlphaFoldDB" id="A0A813DTH6"/>
<accession>A0A813DTH6</accession>
<protein>
    <submittedName>
        <fullName evidence="2">Uncharacterized protein</fullName>
    </submittedName>
</protein>
<evidence type="ECO:0000313" key="2">
    <source>
        <dbReference type="EMBL" id="CAE8589853.1"/>
    </source>
</evidence>
<feature type="region of interest" description="Disordered" evidence="1">
    <location>
        <begin position="79"/>
        <end position="107"/>
    </location>
</feature>
<gene>
    <name evidence="2" type="ORF">PGLA1383_LOCUS8581</name>
</gene>
<comment type="caution">
    <text evidence="2">The sequence shown here is derived from an EMBL/GenBank/DDBJ whole genome shotgun (WGS) entry which is preliminary data.</text>
</comment>
<evidence type="ECO:0000313" key="3">
    <source>
        <dbReference type="Proteomes" id="UP000654075"/>
    </source>
</evidence>
<dbReference type="EMBL" id="CAJNNV010003923">
    <property type="protein sequence ID" value="CAE8589853.1"/>
    <property type="molecule type" value="Genomic_DNA"/>
</dbReference>
<keyword evidence="3" id="KW-1185">Reference proteome</keyword>